<dbReference type="PROSITE" id="PS00629">
    <property type="entry name" value="IMP_1"/>
    <property type="match status" value="1"/>
</dbReference>
<evidence type="ECO:0000256" key="2">
    <source>
        <dbReference type="ARBA" id="ARBA00022723"/>
    </source>
</evidence>
<proteinExistence type="inferred from homology"/>
<dbReference type="InterPro" id="IPR000760">
    <property type="entry name" value="Inositol_monophosphatase-like"/>
</dbReference>
<name>A0A846N0B7_9PROT</name>
<dbReference type="InterPro" id="IPR020550">
    <property type="entry name" value="Inositol_monophosphatase_CS"/>
</dbReference>
<sequence>MPELKSESDVALVTRVVLEAGAIAREIAARDFNTKHKSDGSPVTEADLAVNAYLTEHLRKARPDYAWLSEENEDDNSRFSAKRIFVVDPIDGTLAFVKRRPHFTVCVGIVEDGQPVTGVVYNPMTEECFSAAKGEGAFLNGERISVRPCEGLDGIRLLASKTTLNNPRWQQPWPEMHVENPNSIAYRIALVAAGKFDAALTMQALHDWDVAAADIILREAGGIMTSLEGASPVYNAPAVIQPNVLAAGPHLHAILRNRIDQNQ</sequence>
<dbReference type="GO" id="GO:0046854">
    <property type="term" value="P:phosphatidylinositol phosphate biosynthetic process"/>
    <property type="evidence" value="ECO:0007669"/>
    <property type="project" value="InterPro"/>
</dbReference>
<protein>
    <submittedName>
        <fullName evidence="6">Myo-inositol-1(Or 4)-monophosphatase</fullName>
        <ecNumber evidence="6">3.1.3.25</ecNumber>
    </submittedName>
</protein>
<dbReference type="InterPro" id="IPR020583">
    <property type="entry name" value="Inositol_monoP_metal-BS"/>
</dbReference>
<comment type="caution">
    <text evidence="6">The sequence shown here is derived from an EMBL/GenBank/DDBJ whole genome shotgun (WGS) entry which is preliminary data.</text>
</comment>
<keyword evidence="4 5" id="KW-0460">Magnesium</keyword>
<reference evidence="6 7" key="1">
    <citation type="submission" date="2020-03" db="EMBL/GenBank/DDBJ databases">
        <title>Genomic Encyclopedia of Type Strains, Phase IV (KMG-IV): sequencing the most valuable type-strain genomes for metagenomic binning, comparative biology and taxonomic classification.</title>
        <authorList>
            <person name="Goeker M."/>
        </authorList>
    </citation>
    <scope>NUCLEOTIDE SEQUENCE [LARGE SCALE GENOMIC DNA]</scope>
    <source>
        <strain evidence="6 7">DSM 19867</strain>
    </source>
</reference>
<dbReference type="AlphaFoldDB" id="A0A846N0B7"/>
<accession>A0A846N0B7</accession>
<evidence type="ECO:0000256" key="3">
    <source>
        <dbReference type="ARBA" id="ARBA00022801"/>
    </source>
</evidence>
<dbReference type="GO" id="GO:0008934">
    <property type="term" value="F:inositol monophosphate 1-phosphatase activity"/>
    <property type="evidence" value="ECO:0007669"/>
    <property type="project" value="TreeGrafter"/>
</dbReference>
<evidence type="ECO:0000313" key="6">
    <source>
        <dbReference type="EMBL" id="NIK89318.1"/>
    </source>
</evidence>
<dbReference type="EMBL" id="JAASRM010000001">
    <property type="protein sequence ID" value="NIK89318.1"/>
    <property type="molecule type" value="Genomic_DNA"/>
</dbReference>
<evidence type="ECO:0000256" key="4">
    <source>
        <dbReference type="ARBA" id="ARBA00022842"/>
    </source>
</evidence>
<dbReference type="Gene3D" id="3.40.190.80">
    <property type="match status" value="1"/>
</dbReference>
<dbReference type="SUPFAM" id="SSF56655">
    <property type="entry name" value="Carbohydrate phosphatase"/>
    <property type="match status" value="1"/>
</dbReference>
<dbReference type="CDD" id="cd01638">
    <property type="entry name" value="CysQ"/>
    <property type="match status" value="1"/>
</dbReference>
<evidence type="ECO:0000313" key="7">
    <source>
        <dbReference type="Proteomes" id="UP000570514"/>
    </source>
</evidence>
<dbReference type="Gene3D" id="3.30.540.10">
    <property type="entry name" value="Fructose-1,6-Bisphosphatase, subunit A, domain 1"/>
    <property type="match status" value="1"/>
</dbReference>
<feature type="binding site" evidence="5">
    <location>
        <position position="90"/>
    </location>
    <ligand>
        <name>Mg(2+)</name>
        <dbReference type="ChEBI" id="CHEBI:18420"/>
        <label>2</label>
    </ligand>
</feature>
<feature type="binding site" evidence="5">
    <location>
        <position position="70"/>
    </location>
    <ligand>
        <name>Mg(2+)</name>
        <dbReference type="ChEBI" id="CHEBI:18420"/>
        <label>1</label>
        <note>catalytic</note>
    </ligand>
</feature>
<feature type="binding site" evidence="5">
    <location>
        <position position="209"/>
    </location>
    <ligand>
        <name>Mg(2+)</name>
        <dbReference type="ChEBI" id="CHEBI:18420"/>
        <label>1</label>
        <note>catalytic</note>
    </ligand>
</feature>
<keyword evidence="7" id="KW-1185">Reference proteome</keyword>
<dbReference type="Proteomes" id="UP000570514">
    <property type="component" value="Unassembled WGS sequence"/>
</dbReference>
<dbReference type="PANTHER" id="PTHR20854">
    <property type="entry name" value="INOSITOL MONOPHOSPHATASE"/>
    <property type="match status" value="1"/>
</dbReference>
<evidence type="ECO:0000256" key="1">
    <source>
        <dbReference type="ARBA" id="ARBA00009759"/>
    </source>
</evidence>
<keyword evidence="2 5" id="KW-0479">Metal-binding</keyword>
<comment type="similarity">
    <text evidence="1">Belongs to the inositol monophosphatase superfamily.</text>
</comment>
<dbReference type="PANTHER" id="PTHR20854:SF4">
    <property type="entry name" value="INOSITOL-1-MONOPHOSPHATASE-RELATED"/>
    <property type="match status" value="1"/>
</dbReference>
<dbReference type="GO" id="GO:0046872">
    <property type="term" value="F:metal ion binding"/>
    <property type="evidence" value="ECO:0007669"/>
    <property type="project" value="UniProtKB-KW"/>
</dbReference>
<comment type="cofactor">
    <cofactor evidence="5">
        <name>Mg(2+)</name>
        <dbReference type="ChEBI" id="CHEBI:18420"/>
    </cofactor>
</comment>
<keyword evidence="3 6" id="KW-0378">Hydrolase</keyword>
<dbReference type="EC" id="3.1.3.25" evidence="6"/>
<dbReference type="PROSITE" id="PS00630">
    <property type="entry name" value="IMP_2"/>
    <property type="match status" value="1"/>
</dbReference>
<dbReference type="PRINTS" id="PR00377">
    <property type="entry name" value="IMPHPHTASES"/>
</dbReference>
<gene>
    <name evidence="6" type="ORF">FHS83_002636</name>
</gene>
<organism evidence="6 7">
    <name type="scientific">Rhizomicrobium palustre</name>
    <dbReference type="NCBI Taxonomy" id="189966"/>
    <lineage>
        <taxon>Bacteria</taxon>
        <taxon>Pseudomonadati</taxon>
        <taxon>Pseudomonadota</taxon>
        <taxon>Alphaproteobacteria</taxon>
        <taxon>Micropepsales</taxon>
        <taxon>Micropepsaceae</taxon>
        <taxon>Rhizomicrobium</taxon>
    </lineage>
</organism>
<evidence type="ECO:0000256" key="5">
    <source>
        <dbReference type="PIRSR" id="PIRSR600760-2"/>
    </source>
</evidence>
<dbReference type="RefSeq" id="WP_167083418.1">
    <property type="nucleotide sequence ID" value="NZ_BAAADC010000001.1"/>
</dbReference>
<dbReference type="Pfam" id="PF00459">
    <property type="entry name" value="Inositol_P"/>
    <property type="match status" value="1"/>
</dbReference>
<feature type="binding site" evidence="5">
    <location>
        <position position="91"/>
    </location>
    <ligand>
        <name>Mg(2+)</name>
        <dbReference type="ChEBI" id="CHEBI:18420"/>
        <label>1</label>
        <note>catalytic</note>
    </ligand>
</feature>
<dbReference type="GO" id="GO:0007165">
    <property type="term" value="P:signal transduction"/>
    <property type="evidence" value="ECO:0007669"/>
    <property type="project" value="TreeGrafter"/>
</dbReference>
<dbReference type="GO" id="GO:0006020">
    <property type="term" value="P:inositol metabolic process"/>
    <property type="evidence" value="ECO:0007669"/>
    <property type="project" value="TreeGrafter"/>
</dbReference>
<feature type="binding site" evidence="5">
    <location>
        <position position="88"/>
    </location>
    <ligand>
        <name>Mg(2+)</name>
        <dbReference type="ChEBI" id="CHEBI:18420"/>
        <label>1</label>
        <note>catalytic</note>
    </ligand>
</feature>